<gene>
    <name evidence="1" type="ORF">C1871_00955</name>
</gene>
<sequence>MRQEFEVPGRLAGCNDYVGMCRANARAGAKVKRENQDVVLRCIRQAGLAPMRGPVNVRFTWIEPDMRRDKDNIRFAAKFILDALVEAGVIDNDNWACVGSLSDDYLVNKANPRVIVELEEA</sequence>
<dbReference type="GO" id="GO:0006310">
    <property type="term" value="P:DNA recombination"/>
    <property type="evidence" value="ECO:0007669"/>
    <property type="project" value="InterPro"/>
</dbReference>
<protein>
    <submittedName>
        <fullName evidence="1">RusA family crossover junction endodeoxyribonuclease</fullName>
    </submittedName>
</protein>
<dbReference type="SUPFAM" id="SSF103084">
    <property type="entry name" value="Holliday junction resolvase RusA"/>
    <property type="match status" value="1"/>
</dbReference>
<name>A0A369NCA7_EGGLN</name>
<comment type="caution">
    <text evidence="1">The sequence shown here is derived from an EMBL/GenBank/DDBJ whole genome shotgun (WGS) entry which is preliminary data.</text>
</comment>
<accession>A0A369NCA7</accession>
<dbReference type="Gene3D" id="3.30.1330.70">
    <property type="entry name" value="Holliday junction resolvase RusA"/>
    <property type="match status" value="1"/>
</dbReference>
<dbReference type="RefSeq" id="WP_035585290.1">
    <property type="nucleotide sequence ID" value="NZ_JADNIO010000007.1"/>
</dbReference>
<dbReference type="EMBL" id="PPTY01000001">
    <property type="protein sequence ID" value="RDB89069.1"/>
    <property type="molecule type" value="Genomic_DNA"/>
</dbReference>
<reference evidence="1 2" key="1">
    <citation type="journal article" date="2018" name="Elife">
        <title>Discovery and characterization of a prevalent human gut bacterial enzyme sufficient for the inactivation of a family of plant toxins.</title>
        <authorList>
            <person name="Koppel N."/>
            <person name="Bisanz J.E."/>
            <person name="Pandelia M.E."/>
            <person name="Turnbaugh P.J."/>
            <person name="Balskus E.P."/>
        </authorList>
    </citation>
    <scope>NUCLEOTIDE SEQUENCE [LARGE SCALE GENOMIC DNA]</scope>
    <source>
        <strain evidence="1 2">FAA1-1-60AUCSF</strain>
    </source>
</reference>
<dbReference type="AlphaFoldDB" id="A0A369NCA7"/>
<dbReference type="Pfam" id="PF05866">
    <property type="entry name" value="RusA"/>
    <property type="match status" value="1"/>
</dbReference>
<dbReference type="InterPro" id="IPR008822">
    <property type="entry name" value="Endonuclease_RusA-like"/>
</dbReference>
<evidence type="ECO:0000313" key="1">
    <source>
        <dbReference type="EMBL" id="RDB89069.1"/>
    </source>
</evidence>
<dbReference type="InterPro" id="IPR036614">
    <property type="entry name" value="RusA-like_sf"/>
</dbReference>
<proteinExistence type="predicted"/>
<dbReference type="GO" id="GO:0006281">
    <property type="term" value="P:DNA repair"/>
    <property type="evidence" value="ECO:0007669"/>
    <property type="project" value="InterPro"/>
</dbReference>
<dbReference type="Proteomes" id="UP000253857">
    <property type="component" value="Unassembled WGS sequence"/>
</dbReference>
<evidence type="ECO:0000313" key="2">
    <source>
        <dbReference type="Proteomes" id="UP000253857"/>
    </source>
</evidence>
<dbReference type="GO" id="GO:0000287">
    <property type="term" value="F:magnesium ion binding"/>
    <property type="evidence" value="ECO:0007669"/>
    <property type="project" value="InterPro"/>
</dbReference>
<organism evidence="1 2">
    <name type="scientific">Eggerthella lenta</name>
    <name type="common">Eubacterium lentum</name>
    <dbReference type="NCBI Taxonomy" id="84112"/>
    <lineage>
        <taxon>Bacteria</taxon>
        <taxon>Bacillati</taxon>
        <taxon>Actinomycetota</taxon>
        <taxon>Coriobacteriia</taxon>
        <taxon>Eggerthellales</taxon>
        <taxon>Eggerthellaceae</taxon>
        <taxon>Eggerthella</taxon>
    </lineage>
</organism>